<gene>
    <name evidence="1" type="ORF">Ga0061079_10765</name>
</gene>
<accession>A0A0X3AQD5</accession>
<dbReference type="Pfam" id="PF03692">
    <property type="entry name" value="CxxCxxCC"/>
    <property type="match status" value="1"/>
</dbReference>
<dbReference type="EMBL" id="FCOR01000007">
    <property type="protein sequence ID" value="CVK16463.1"/>
    <property type="molecule type" value="Genomic_DNA"/>
</dbReference>
<dbReference type="PANTHER" id="PTHR35866">
    <property type="entry name" value="PUTATIVE-RELATED"/>
    <property type="match status" value="1"/>
</dbReference>
<evidence type="ECO:0008006" key="3">
    <source>
        <dbReference type="Google" id="ProtNLM"/>
    </source>
</evidence>
<protein>
    <recommendedName>
        <fullName evidence="3">Zinc-or iron-chelating domain-containing protein</fullName>
    </recommendedName>
</protein>
<name>A0A0X3AQD5_9FLAO</name>
<dbReference type="Proteomes" id="UP000182761">
    <property type="component" value="Unassembled WGS sequence"/>
</dbReference>
<dbReference type="PANTHER" id="PTHR35866:SF1">
    <property type="entry name" value="YKGJ FAMILY CYSTEINE CLUSTER PROTEIN"/>
    <property type="match status" value="1"/>
</dbReference>
<dbReference type="InterPro" id="IPR005358">
    <property type="entry name" value="Puta_zinc/iron-chelating_dom"/>
</dbReference>
<keyword evidence="2" id="KW-1185">Reference proteome</keyword>
<dbReference type="AlphaFoldDB" id="A0A0X3AQD5"/>
<reference evidence="1 2" key="1">
    <citation type="submission" date="2016-01" db="EMBL/GenBank/DDBJ databases">
        <authorList>
            <person name="McClelland M."/>
            <person name="Jain A."/>
            <person name="Saraogi P."/>
            <person name="Mendelson R."/>
            <person name="Westerman R."/>
            <person name="SanMiguel P."/>
            <person name="Csonka L."/>
        </authorList>
    </citation>
    <scope>NUCLEOTIDE SEQUENCE [LARGE SCALE GENOMIC DNA]</scope>
    <source>
        <strain evidence="1 2">R-53146</strain>
    </source>
</reference>
<dbReference type="STRING" id="1586267.GCA_001418685_01316"/>
<evidence type="ECO:0000313" key="1">
    <source>
        <dbReference type="EMBL" id="CVK16463.1"/>
    </source>
</evidence>
<evidence type="ECO:0000313" key="2">
    <source>
        <dbReference type="Proteomes" id="UP000182761"/>
    </source>
</evidence>
<dbReference type="RefSeq" id="WP_055425655.1">
    <property type="nucleotide sequence ID" value="NZ_FCOR01000007.1"/>
</dbReference>
<sequence length="163" mass="19671">MNIDKYKNDALRKASEHQKYLEKLKHKKPRKLDEKMLEIHNKVFSNIDCLECANCCKTTGPLLLEKDIERISKYLRMKPVDFINQYLYKDEDQDWVFKQLPCPFLNNSNYCLIYEVRPKACKEYPHTNRKKFYQINKLTLKNTIICPAAYEVVELLIKNERFW</sequence>
<proteinExistence type="predicted"/>
<dbReference type="OrthoDB" id="665764at2"/>
<organism evidence="1 2">
    <name type="scientific">Apibacter mensalis</name>
    <dbReference type="NCBI Taxonomy" id="1586267"/>
    <lineage>
        <taxon>Bacteria</taxon>
        <taxon>Pseudomonadati</taxon>
        <taxon>Bacteroidota</taxon>
        <taxon>Flavobacteriia</taxon>
        <taxon>Flavobacteriales</taxon>
        <taxon>Weeksellaceae</taxon>
        <taxon>Apibacter</taxon>
    </lineage>
</organism>